<evidence type="ECO:0000313" key="2">
    <source>
        <dbReference type="EMBL" id="CUP46963.1"/>
    </source>
</evidence>
<feature type="coiled-coil region" evidence="1">
    <location>
        <begin position="11"/>
        <end position="41"/>
    </location>
</feature>
<dbReference type="Proteomes" id="UP000095606">
    <property type="component" value="Unassembled WGS sequence"/>
</dbReference>
<dbReference type="AlphaFoldDB" id="A0A174NEF1"/>
<keyword evidence="1" id="KW-0175">Coiled coil</keyword>
<protein>
    <submittedName>
        <fullName evidence="2">Uncharacterized protein</fullName>
    </submittedName>
</protein>
<sequence length="331" mass="39303">MDSNKNDAMKMQEEKRQARTLENMEIKLSEQMEMMKQLITTSAVISIDELCFHFRTAVQTESVNVPLHLSFERHFKLLIDYARNDRNVLSGLLHCLNSLYECYRTVTPEYYFDRVMTRAFQDSILESFELFSTTLKDYDAHDRPINLDAPYLKHYKRFGSHPHKQFYHTYLQKLNEKLNYLLSESRLGLKLDSCFIPENSYNIILEQSLVEDLYAFLVDEKCLQKDDDTERDFKLLFNNSVFKRNTNPIRWIKTTEKSQMTSNITLRTLFLVLGEKTKKNLLDQEHRRYYESLFIGKNGKNISLEDKTNKDNKVSQSLRFFLSQLQSILKL</sequence>
<dbReference type="EMBL" id="CZAE01000012">
    <property type="protein sequence ID" value="CUP46963.1"/>
    <property type="molecule type" value="Genomic_DNA"/>
</dbReference>
<name>A0A174NEF1_9BACE</name>
<proteinExistence type="predicted"/>
<evidence type="ECO:0000256" key="1">
    <source>
        <dbReference type="SAM" id="Coils"/>
    </source>
</evidence>
<dbReference type="RefSeq" id="WP_149932038.1">
    <property type="nucleotide sequence ID" value="NZ_CAXKYA010000063.1"/>
</dbReference>
<gene>
    <name evidence="2" type="ORF">ERS852461_02640</name>
</gene>
<reference evidence="2 3" key="1">
    <citation type="submission" date="2015-09" db="EMBL/GenBank/DDBJ databases">
        <authorList>
            <consortium name="Pathogen Informatics"/>
        </authorList>
    </citation>
    <scope>NUCLEOTIDE SEQUENCE [LARGE SCALE GENOMIC DNA]</scope>
    <source>
        <strain evidence="2 3">2789STDY5834846</strain>
    </source>
</reference>
<organism evidence="2 3">
    <name type="scientific">Bacteroides faecis</name>
    <dbReference type="NCBI Taxonomy" id="674529"/>
    <lineage>
        <taxon>Bacteria</taxon>
        <taxon>Pseudomonadati</taxon>
        <taxon>Bacteroidota</taxon>
        <taxon>Bacteroidia</taxon>
        <taxon>Bacteroidales</taxon>
        <taxon>Bacteroidaceae</taxon>
        <taxon>Bacteroides</taxon>
    </lineage>
</organism>
<accession>A0A174NEF1</accession>
<evidence type="ECO:0000313" key="3">
    <source>
        <dbReference type="Proteomes" id="UP000095606"/>
    </source>
</evidence>